<dbReference type="SUPFAM" id="SSF53098">
    <property type="entry name" value="Ribonuclease H-like"/>
    <property type="match status" value="1"/>
</dbReference>
<dbReference type="Pfam" id="PF02170">
    <property type="entry name" value="PAZ"/>
    <property type="match status" value="1"/>
</dbReference>
<feature type="compositionally biased region" description="Pro residues" evidence="3">
    <location>
        <begin position="14"/>
        <end position="25"/>
    </location>
</feature>
<proteinExistence type="inferred from homology"/>
<protein>
    <recommendedName>
        <fullName evidence="8">Argonaute 4</fullName>
    </recommendedName>
</protein>
<dbReference type="Pfam" id="PF16486">
    <property type="entry name" value="ArgoN"/>
    <property type="match status" value="1"/>
</dbReference>
<dbReference type="PANTHER" id="PTHR22891">
    <property type="entry name" value="EUKARYOTIC TRANSLATION INITIATION FACTOR 2C"/>
    <property type="match status" value="1"/>
</dbReference>
<keyword evidence="2" id="KW-0943">RNA-mediated gene silencing</keyword>
<dbReference type="InterPro" id="IPR036397">
    <property type="entry name" value="RNaseH_sf"/>
</dbReference>
<dbReference type="CDD" id="cd04657">
    <property type="entry name" value="Piwi_ago-like"/>
    <property type="match status" value="1"/>
</dbReference>
<evidence type="ECO:0000259" key="5">
    <source>
        <dbReference type="PROSITE" id="PS50822"/>
    </source>
</evidence>
<dbReference type="InterPro" id="IPR003100">
    <property type="entry name" value="PAZ_dom"/>
</dbReference>
<evidence type="ECO:0000256" key="2">
    <source>
        <dbReference type="ARBA" id="ARBA00023158"/>
    </source>
</evidence>
<dbReference type="Proteomes" id="UP001141806">
    <property type="component" value="Unassembled WGS sequence"/>
</dbReference>
<feature type="domain" description="Piwi" evidence="5">
    <location>
        <begin position="569"/>
        <end position="877"/>
    </location>
</feature>
<feature type="region of interest" description="Disordered" evidence="3">
    <location>
        <begin position="1"/>
        <end position="26"/>
    </location>
</feature>
<dbReference type="Gene3D" id="3.40.50.2300">
    <property type="match status" value="1"/>
</dbReference>
<dbReference type="GO" id="GO:0003723">
    <property type="term" value="F:RNA binding"/>
    <property type="evidence" value="ECO:0007669"/>
    <property type="project" value="InterPro"/>
</dbReference>
<dbReference type="InterPro" id="IPR032474">
    <property type="entry name" value="Argonaute_N"/>
</dbReference>
<dbReference type="SMART" id="SM00950">
    <property type="entry name" value="Piwi"/>
    <property type="match status" value="1"/>
</dbReference>
<dbReference type="Gene3D" id="3.30.420.10">
    <property type="entry name" value="Ribonuclease H-like superfamily/Ribonuclease H"/>
    <property type="match status" value="1"/>
</dbReference>
<dbReference type="GO" id="GO:0031047">
    <property type="term" value="P:regulatory ncRNA-mediated gene silencing"/>
    <property type="evidence" value="ECO:0007669"/>
    <property type="project" value="UniProtKB-KW"/>
</dbReference>
<feature type="domain" description="PAZ" evidence="4">
    <location>
        <begin position="283"/>
        <end position="400"/>
    </location>
</feature>
<feature type="region of interest" description="Disordered" evidence="3">
    <location>
        <begin position="151"/>
        <end position="175"/>
    </location>
</feature>
<evidence type="ECO:0000256" key="3">
    <source>
        <dbReference type="SAM" id="MobiDB-lite"/>
    </source>
</evidence>
<accession>A0A9Q0KX83</accession>
<dbReference type="EMBL" id="JAMYWD010000002">
    <property type="protein sequence ID" value="KAJ4978483.1"/>
    <property type="molecule type" value="Genomic_DNA"/>
</dbReference>
<dbReference type="OrthoDB" id="10252740at2759"/>
<gene>
    <name evidence="6" type="ORF">NE237_009263</name>
</gene>
<evidence type="ECO:0000259" key="4">
    <source>
        <dbReference type="PROSITE" id="PS50821"/>
    </source>
</evidence>
<dbReference type="CDD" id="cd02846">
    <property type="entry name" value="PAZ_argonaute_like"/>
    <property type="match status" value="1"/>
</dbReference>
<dbReference type="AlphaFoldDB" id="A0A9Q0KX83"/>
<dbReference type="InterPro" id="IPR014811">
    <property type="entry name" value="ArgoL1"/>
</dbReference>
<dbReference type="InterPro" id="IPR032473">
    <property type="entry name" value="Argonaute_Mid_dom"/>
</dbReference>
<dbReference type="FunFam" id="3.30.420.10:FF:000091">
    <property type="entry name" value="Protein argonaute 3"/>
    <property type="match status" value="1"/>
</dbReference>
<keyword evidence="7" id="KW-1185">Reference proteome</keyword>
<dbReference type="InterPro" id="IPR032472">
    <property type="entry name" value="ArgoL2"/>
</dbReference>
<dbReference type="Pfam" id="PF02171">
    <property type="entry name" value="Piwi"/>
    <property type="match status" value="1"/>
</dbReference>
<dbReference type="Gene3D" id="2.170.260.10">
    <property type="entry name" value="paz domain"/>
    <property type="match status" value="1"/>
</dbReference>
<reference evidence="6" key="1">
    <citation type="journal article" date="2023" name="Plant J.">
        <title>The genome of the king protea, Protea cynaroides.</title>
        <authorList>
            <person name="Chang J."/>
            <person name="Duong T.A."/>
            <person name="Schoeman C."/>
            <person name="Ma X."/>
            <person name="Roodt D."/>
            <person name="Barker N."/>
            <person name="Li Z."/>
            <person name="Van de Peer Y."/>
            <person name="Mizrachi E."/>
        </authorList>
    </citation>
    <scope>NUCLEOTIDE SEQUENCE</scope>
    <source>
        <tissue evidence="6">Young leaves</tissue>
    </source>
</reference>
<comment type="caution">
    <text evidence="6">The sequence shown here is derived from an EMBL/GenBank/DDBJ whole genome shotgun (WGS) entry which is preliminary data.</text>
</comment>
<name>A0A9Q0KX83_9MAGN</name>
<dbReference type="InterPro" id="IPR003165">
    <property type="entry name" value="Piwi"/>
</dbReference>
<dbReference type="InterPro" id="IPR045246">
    <property type="entry name" value="Piwi_ago-like"/>
</dbReference>
<evidence type="ECO:0000313" key="6">
    <source>
        <dbReference type="EMBL" id="KAJ4978483.1"/>
    </source>
</evidence>
<evidence type="ECO:0000256" key="1">
    <source>
        <dbReference type="ARBA" id="ARBA00008201"/>
    </source>
</evidence>
<evidence type="ECO:0000313" key="7">
    <source>
        <dbReference type="Proteomes" id="UP001141806"/>
    </source>
</evidence>
<dbReference type="Pfam" id="PF16487">
    <property type="entry name" value="ArgoMid"/>
    <property type="match status" value="1"/>
</dbReference>
<organism evidence="6 7">
    <name type="scientific">Protea cynaroides</name>
    <dbReference type="NCBI Taxonomy" id="273540"/>
    <lineage>
        <taxon>Eukaryota</taxon>
        <taxon>Viridiplantae</taxon>
        <taxon>Streptophyta</taxon>
        <taxon>Embryophyta</taxon>
        <taxon>Tracheophyta</taxon>
        <taxon>Spermatophyta</taxon>
        <taxon>Magnoliopsida</taxon>
        <taxon>Proteales</taxon>
        <taxon>Proteaceae</taxon>
        <taxon>Protea</taxon>
    </lineage>
</organism>
<dbReference type="SMART" id="SM01163">
    <property type="entry name" value="DUF1785"/>
    <property type="match status" value="1"/>
</dbReference>
<sequence length="916" mass="102280">MDSTDPEGTGSPEALPPPPPIPPNLVPLRVDTEVRPDAKPLKPKRVPMARTAIGRKGQQIQLLTNHFKVNVNKANGFFFHYSVSVFYEDGRPAEGKGTGRRVMDRVHDTYDSELAGKDFAYDGEKSLFTVGALPANKLEFTVVLDDISSNRAAGNGSPGGNGSPNESDRKRMRRQYQSKTFKVEISYAAKIPMQAILSALRGQESENTQEALRVLDIILRQHAAKQGCLLVRQSFFHNDPKNFTDLGGGVLGCRGFHSSFRATQGGLSLNIDVSTTMIIQPGPVIDFLITNQKVRNPGEIDWGKAKRTLKNLRIKISPSNTEYKITGLSELPCDQQLFTLKRKGGRDGDGSPETIELTVYEYFKDYRHKDLQYSAELPCINVGKPKRPTYFPIELCSLVSLQRYTKALSTFQRSSLVEKSRQKPQERMRVLTDALKSNNYDSDPMLQACGISIQTGFTPVEGRVLPAPKLKVGNGEDFFPRNGRWNFNNKKLVEPSTIERWAVVNFSARCDVRGLVRDLIKCGELKGIRIETPFDIFEERPQSRRGSPIARVEEMFGQIKSKLPGAPQFLLCLLPERKNSDVYGPWKRKNLAEFGIVTQCIAPQRVNDQYLTNVLLKINAKLGGLNSMLSIEKSPSIPMVSKCPTIILGMDVSHGSPGQSDVPSIAAVVSSRQWPLISRYRASVRTQSPKVEMIDNLFKRVSDSEDIGIIRELLLDFYMSSQKRKPDQIIIFRDGVSESQFNQVLNIELDQIIEACKFLDESWNPRFVVIVAQKNHHTKFFQQGSPDNVPPGTVIDNKVGHPRNNDFYMCSHAGMIGTTRPTHYHVLYDEIGFAPDDMQELVHSLSYVYQRSTTAISVVAPICYAHLAASQVSQFVKFDDMSETSSGHGGVTSAAGVPVPELPRLHENVCSSMFFC</sequence>
<evidence type="ECO:0008006" key="8">
    <source>
        <dbReference type="Google" id="ProtNLM"/>
    </source>
</evidence>
<dbReference type="InterPro" id="IPR012337">
    <property type="entry name" value="RNaseH-like_sf"/>
</dbReference>
<dbReference type="InterPro" id="IPR036085">
    <property type="entry name" value="PAZ_dom_sf"/>
</dbReference>
<dbReference type="PROSITE" id="PS50821">
    <property type="entry name" value="PAZ"/>
    <property type="match status" value="1"/>
</dbReference>
<dbReference type="FunFam" id="2.170.260.10:FF:000008">
    <property type="entry name" value="Protein argonaute 7"/>
    <property type="match status" value="1"/>
</dbReference>
<dbReference type="Pfam" id="PF16488">
    <property type="entry name" value="ArgoL2"/>
    <property type="match status" value="1"/>
</dbReference>
<dbReference type="Pfam" id="PF08699">
    <property type="entry name" value="ArgoL1"/>
    <property type="match status" value="1"/>
</dbReference>
<comment type="similarity">
    <text evidence="1">Belongs to the argonaute family. Ago subfamily.</text>
</comment>
<dbReference type="SUPFAM" id="SSF101690">
    <property type="entry name" value="PAZ domain"/>
    <property type="match status" value="1"/>
</dbReference>
<dbReference type="PROSITE" id="PS50822">
    <property type="entry name" value="PIWI"/>
    <property type="match status" value="1"/>
</dbReference>